<evidence type="ECO:0000313" key="2">
    <source>
        <dbReference type="Proteomes" id="UP000326464"/>
    </source>
</evidence>
<name>A0A7X1NQ70_9MICC</name>
<dbReference type="Proteomes" id="UP000326464">
    <property type="component" value="Unassembled WGS sequence"/>
</dbReference>
<comment type="caution">
    <text evidence="1">The sequence shown here is derived from an EMBL/GenBank/DDBJ whole genome shotgun (WGS) entry which is preliminary data.</text>
</comment>
<proteinExistence type="predicted"/>
<accession>A0A7X1NQ70</accession>
<reference evidence="2" key="1">
    <citation type="submission" date="2019-07" db="EMBL/GenBank/DDBJ databases">
        <title>Arthrobacter KR32 sp. nov., isolated from mountain cheese made of cows milk.</title>
        <authorList>
            <person name="Flegler A."/>
        </authorList>
    </citation>
    <scope>NUCLEOTIDE SEQUENCE [LARGE SCALE GENOMIC DNA]</scope>
    <source>
        <strain evidence="2">KR32</strain>
    </source>
</reference>
<dbReference type="EMBL" id="VJXX01000002">
    <property type="protein sequence ID" value="MPY10879.1"/>
    <property type="molecule type" value="Genomic_DNA"/>
</dbReference>
<gene>
    <name evidence="1" type="ORF">FNH21_09140</name>
</gene>
<dbReference type="AlphaFoldDB" id="A0A7X1NQ70"/>
<dbReference type="RefSeq" id="WP_152814524.1">
    <property type="nucleotide sequence ID" value="NZ_VJXX01000002.1"/>
</dbReference>
<organism evidence="1 2">
    <name type="scientific">Arthrobacter bussei</name>
    <dbReference type="NCBI Taxonomy" id="2594179"/>
    <lineage>
        <taxon>Bacteria</taxon>
        <taxon>Bacillati</taxon>
        <taxon>Actinomycetota</taxon>
        <taxon>Actinomycetes</taxon>
        <taxon>Micrococcales</taxon>
        <taxon>Micrococcaceae</taxon>
        <taxon>Arthrobacter</taxon>
    </lineage>
</organism>
<sequence>MVHHAVLDKVLFVTREAISNGLLSDADSLAAGIEAAGWVRAVDGGHWYCPDEPSWSLLSSDYAPNLAVFLTEEDTAVVFTTGRELARRLDQNEDLHQHESGPDWPTWSSDDARWKEWTGLGPDWVMWDGGSARISLNVQPAYQPGGHRSPPHLHFQIERLDTPSGGLPPDPDQARQITASGSPIARWYLAAEVDLPEDVIDALRRDPDPAVVAAVESGERYRTMHATAQDHMRRHDEP</sequence>
<dbReference type="OrthoDB" id="4920458at2"/>
<protein>
    <submittedName>
        <fullName evidence="1">Uncharacterized protein</fullName>
    </submittedName>
</protein>
<evidence type="ECO:0000313" key="1">
    <source>
        <dbReference type="EMBL" id="MPY10879.1"/>
    </source>
</evidence>
<keyword evidence="2" id="KW-1185">Reference proteome</keyword>